<name>A0A0B1SDJ1_OESDE</name>
<organism evidence="4 5">
    <name type="scientific">Oesophagostomum dentatum</name>
    <name type="common">Nodular worm</name>
    <dbReference type="NCBI Taxonomy" id="61180"/>
    <lineage>
        <taxon>Eukaryota</taxon>
        <taxon>Metazoa</taxon>
        <taxon>Ecdysozoa</taxon>
        <taxon>Nematoda</taxon>
        <taxon>Chromadorea</taxon>
        <taxon>Rhabditida</taxon>
        <taxon>Rhabditina</taxon>
        <taxon>Rhabditomorpha</taxon>
        <taxon>Strongyloidea</taxon>
        <taxon>Strongylidae</taxon>
        <taxon>Oesophagostomum</taxon>
    </lineage>
</organism>
<reference evidence="4 5" key="1">
    <citation type="submission" date="2014-03" db="EMBL/GenBank/DDBJ databases">
        <title>Draft genome of the hookworm Oesophagostomum dentatum.</title>
        <authorList>
            <person name="Mitreva M."/>
        </authorList>
    </citation>
    <scope>NUCLEOTIDE SEQUENCE [LARGE SCALE GENOMIC DNA]</scope>
    <source>
        <strain evidence="4 5">OD-Hann</strain>
    </source>
</reference>
<dbReference type="Proteomes" id="UP000053660">
    <property type="component" value="Unassembled WGS sequence"/>
</dbReference>
<evidence type="ECO:0000313" key="5">
    <source>
        <dbReference type="Proteomes" id="UP000053660"/>
    </source>
</evidence>
<dbReference type="OrthoDB" id="16284at2759"/>
<evidence type="ECO:0000313" key="4">
    <source>
        <dbReference type="EMBL" id="KHJ81275.1"/>
    </source>
</evidence>
<gene>
    <name evidence="4" type="ORF">OESDEN_19039</name>
</gene>
<dbReference type="EMBL" id="KN591725">
    <property type="protein sequence ID" value="KHJ81275.1"/>
    <property type="molecule type" value="Genomic_DNA"/>
</dbReference>
<proteinExistence type="predicted"/>
<evidence type="ECO:0000256" key="1">
    <source>
        <dbReference type="ARBA" id="ARBA00004173"/>
    </source>
</evidence>
<keyword evidence="3" id="KW-1015">Disulfide bond</keyword>
<evidence type="ECO:0008006" key="6">
    <source>
        <dbReference type="Google" id="ProtNLM"/>
    </source>
</evidence>
<dbReference type="GO" id="GO:0005739">
    <property type="term" value="C:mitochondrion"/>
    <property type="evidence" value="ECO:0007669"/>
    <property type="project" value="UniProtKB-SubCell"/>
</dbReference>
<evidence type="ECO:0000256" key="2">
    <source>
        <dbReference type="ARBA" id="ARBA00023128"/>
    </source>
</evidence>
<evidence type="ECO:0000256" key="3">
    <source>
        <dbReference type="ARBA" id="ARBA00023157"/>
    </source>
</evidence>
<dbReference type="AlphaFoldDB" id="A0A0B1SDJ1"/>
<dbReference type="GO" id="GO:0042775">
    <property type="term" value="P:mitochondrial ATP synthesis coupled electron transport"/>
    <property type="evidence" value="ECO:0007669"/>
    <property type="project" value="TreeGrafter"/>
</dbReference>
<protein>
    <recommendedName>
        <fullName evidence="6">Cytochrome oxidase c subunit VIb</fullName>
    </recommendedName>
</protein>
<dbReference type="Gene3D" id="1.10.10.140">
    <property type="entry name" value="Cytochrome c oxidase, subunit VIb"/>
    <property type="match status" value="1"/>
</dbReference>
<dbReference type="PANTHER" id="PTHR46690:SF1">
    <property type="entry name" value="CYTOCHROME C OXIDASE ASSEMBLY FACTOR 6 HOMOLOG"/>
    <property type="match status" value="1"/>
</dbReference>
<dbReference type="InterPro" id="IPR042289">
    <property type="entry name" value="COA6"/>
</dbReference>
<sequence length="80" mass="9154">MRARDEFLACLDKGLDAGKTEDQATKACRSQLRAFEDSCPASWITHFIRQHNFQRYKETLAEQGVNIADENALGDEKHQQ</sequence>
<comment type="subcellular location">
    <subcellularLocation>
        <location evidence="1">Mitochondrion</location>
    </subcellularLocation>
</comment>
<keyword evidence="5" id="KW-1185">Reference proteome</keyword>
<accession>A0A0B1SDJ1</accession>
<dbReference type="SUPFAM" id="SSF47694">
    <property type="entry name" value="Cytochrome c oxidase subunit h"/>
    <property type="match status" value="1"/>
</dbReference>
<dbReference type="PANTHER" id="PTHR46690">
    <property type="entry name" value="CYTOCHROME C OXIDASE ASSEMBLY FACTOR 6 HOMOLOG"/>
    <property type="match status" value="1"/>
</dbReference>
<dbReference type="Pfam" id="PF02297">
    <property type="entry name" value="COX6B"/>
    <property type="match status" value="1"/>
</dbReference>
<dbReference type="GO" id="GO:0008535">
    <property type="term" value="P:respiratory chain complex IV assembly"/>
    <property type="evidence" value="ECO:0007669"/>
    <property type="project" value="InterPro"/>
</dbReference>
<dbReference type="InterPro" id="IPR048280">
    <property type="entry name" value="COX6B-like"/>
</dbReference>
<keyword evidence="2" id="KW-0496">Mitochondrion</keyword>
<dbReference type="InterPro" id="IPR036549">
    <property type="entry name" value="CX6/COA6-like_sf"/>
</dbReference>